<dbReference type="AlphaFoldDB" id="A0A6N6MSC3"/>
<feature type="region of interest" description="Disordered" evidence="1">
    <location>
        <begin position="22"/>
        <end position="128"/>
    </location>
</feature>
<dbReference type="RefSeq" id="WP_150964084.1">
    <property type="nucleotide sequence ID" value="NZ_VZZJ01000009.1"/>
</dbReference>
<keyword evidence="2" id="KW-0732">Signal</keyword>
<feature type="compositionally biased region" description="Polar residues" evidence="1">
    <location>
        <begin position="102"/>
        <end position="111"/>
    </location>
</feature>
<keyword evidence="4" id="KW-1185">Reference proteome</keyword>
<proteinExistence type="predicted"/>
<dbReference type="InterPro" id="IPR018759">
    <property type="entry name" value="BBP2_2"/>
</dbReference>
<feature type="compositionally biased region" description="Low complexity" evidence="1">
    <location>
        <begin position="87"/>
        <end position="101"/>
    </location>
</feature>
<comment type="caution">
    <text evidence="3">The sequence shown here is derived from an EMBL/GenBank/DDBJ whole genome shotgun (WGS) entry which is preliminary data.</text>
</comment>
<evidence type="ECO:0000256" key="1">
    <source>
        <dbReference type="SAM" id="MobiDB-lite"/>
    </source>
</evidence>
<accession>A0A6N6MSC3</accession>
<dbReference type="Proteomes" id="UP000441523">
    <property type="component" value="Unassembled WGS sequence"/>
</dbReference>
<protein>
    <submittedName>
        <fullName evidence="3">Outer membrane beta-barrel protein</fullName>
    </submittedName>
</protein>
<dbReference type="Pfam" id="PF10082">
    <property type="entry name" value="BBP2_2"/>
    <property type="match status" value="1"/>
</dbReference>
<dbReference type="EMBL" id="VZZJ01000009">
    <property type="protein sequence ID" value="KAB1073254.1"/>
    <property type="molecule type" value="Genomic_DNA"/>
</dbReference>
<name>A0A6N6MSC3_9HYPH</name>
<sequence length="566" mass="59663">MLLLALPLWVAAAAPATAQAPAFSAAPPVPGSSENPGAGQAPGDDGLPTLRTGRTPAGAGGLGGASPAGDDSAGLGPAEPGRPRLGTAQRATRAAERSATAPNNRAPSSLLRQRAAPARRIGSATRSVTQLATQVPPPALRLSPVVQNPVVGVPLPGPLPAALPILGLQTPGALLGLALRRPLAPIDDAYAPLGIRLGNVTLFPAFTQSLGYDTNPDQITNRLAKGSVALRSEGELNFRSDWSASELAGELRAGYFNFPENDEASRPNGVGNVRLRIDANRDLRLDVEGRFLVDTQRTGSPDLQIAAASRPIVATYGTTVGATQTFNRLQVSLRGSVDRSEYEDARLSNGTSLSLADRNLNQYGLRLRTSYEISPVITPFVDVLGDTRIYDLARDSAGLRRDSDGVTLAAGAAFNLTRFLSGEISAGFQHRTYVDPALRDITAPILNANLVWAASPLTTVRLGAVTGVTETSVVGSSGILTEVATLEVQHDLLRNLSITLGGALLRNDYQGTSIRENGFSATARLDYRFNRWLTLRGTYVYQQVDSTVASASFRDNTFLLGLRVNP</sequence>
<reference evidence="3 4" key="1">
    <citation type="submission" date="2019-09" db="EMBL/GenBank/DDBJ databases">
        <title>YIM 132548 draft genome.</title>
        <authorList>
            <person name="Jiang L."/>
        </authorList>
    </citation>
    <scope>NUCLEOTIDE SEQUENCE [LARGE SCALE GENOMIC DNA]</scope>
    <source>
        <strain evidence="3 4">YIM 132548</strain>
    </source>
</reference>
<feature type="chain" id="PRO_5027039340" evidence="2">
    <location>
        <begin position="19"/>
        <end position="566"/>
    </location>
</feature>
<evidence type="ECO:0000313" key="4">
    <source>
        <dbReference type="Proteomes" id="UP000441523"/>
    </source>
</evidence>
<feature type="compositionally biased region" description="Low complexity" evidence="1">
    <location>
        <begin position="67"/>
        <end position="76"/>
    </location>
</feature>
<gene>
    <name evidence="3" type="ORF">F6X51_13025</name>
</gene>
<evidence type="ECO:0000313" key="3">
    <source>
        <dbReference type="EMBL" id="KAB1073254.1"/>
    </source>
</evidence>
<organism evidence="3 4">
    <name type="scientific">Methylobacterium planeticum</name>
    <dbReference type="NCBI Taxonomy" id="2615211"/>
    <lineage>
        <taxon>Bacteria</taxon>
        <taxon>Pseudomonadati</taxon>
        <taxon>Pseudomonadota</taxon>
        <taxon>Alphaproteobacteria</taxon>
        <taxon>Hyphomicrobiales</taxon>
        <taxon>Methylobacteriaceae</taxon>
        <taxon>Methylobacterium</taxon>
    </lineage>
</organism>
<feature type="signal peptide" evidence="2">
    <location>
        <begin position="1"/>
        <end position="18"/>
    </location>
</feature>
<evidence type="ECO:0000256" key="2">
    <source>
        <dbReference type="SAM" id="SignalP"/>
    </source>
</evidence>